<evidence type="ECO:0000256" key="7">
    <source>
        <dbReference type="ARBA" id="ARBA00022691"/>
    </source>
</evidence>
<dbReference type="Gene3D" id="2.40.240.20">
    <property type="entry name" value="Hypothetical PUA domain-like, domain 1"/>
    <property type="match status" value="1"/>
</dbReference>
<comment type="caution">
    <text evidence="13">The sequence shown here is derived from an EMBL/GenBank/DDBJ whole genome shotgun (WGS) entry which is preliminary data.</text>
</comment>
<comment type="catalytic activity">
    <reaction evidence="9 10">
        <text>uridine(1498) in 16S rRNA + S-adenosyl-L-methionine = N(3)-methyluridine(1498) in 16S rRNA + S-adenosyl-L-homocysteine + H(+)</text>
        <dbReference type="Rhea" id="RHEA:42920"/>
        <dbReference type="Rhea" id="RHEA-COMP:10283"/>
        <dbReference type="Rhea" id="RHEA-COMP:10284"/>
        <dbReference type="ChEBI" id="CHEBI:15378"/>
        <dbReference type="ChEBI" id="CHEBI:57856"/>
        <dbReference type="ChEBI" id="CHEBI:59789"/>
        <dbReference type="ChEBI" id="CHEBI:65315"/>
        <dbReference type="ChEBI" id="CHEBI:74502"/>
        <dbReference type="EC" id="2.1.1.193"/>
    </reaction>
</comment>
<evidence type="ECO:0000313" key="13">
    <source>
        <dbReference type="EMBL" id="GAA4336313.1"/>
    </source>
</evidence>
<dbReference type="Proteomes" id="UP001501725">
    <property type="component" value="Unassembled WGS sequence"/>
</dbReference>
<dbReference type="Gene3D" id="3.40.1280.10">
    <property type="match status" value="1"/>
</dbReference>
<dbReference type="SUPFAM" id="SSF75217">
    <property type="entry name" value="alpha/beta knot"/>
    <property type="match status" value="1"/>
</dbReference>
<reference evidence="14" key="1">
    <citation type="journal article" date="2019" name="Int. J. Syst. Evol. Microbiol.">
        <title>The Global Catalogue of Microorganisms (GCM) 10K type strain sequencing project: providing services to taxonomists for standard genome sequencing and annotation.</title>
        <authorList>
            <consortium name="The Broad Institute Genomics Platform"/>
            <consortium name="The Broad Institute Genome Sequencing Center for Infectious Disease"/>
            <person name="Wu L."/>
            <person name="Ma J."/>
        </authorList>
    </citation>
    <scope>NUCLEOTIDE SEQUENCE [LARGE SCALE GENOMIC DNA]</scope>
    <source>
        <strain evidence="14">JCM 17919</strain>
    </source>
</reference>
<sequence>MALPYFFVEAIGEDRVVLDEATSKHVVGVLRMERNEELLLTDGKGLKARAAIIDDNRKRCVVAIGERQHEARLAPKVIVGISLVKNAARFEWFLEKATEIGVTEILPLLCARTEKEKFRADRLQGILQSAMLQSQQCWMPVLHEPIAFAGALQVVAGQRFIAHCEEGSKVELTVQLQPHTDRFLLIGPEGDFTPAEIAAALSAGFLPATLGATRLRTETAGMVGAAILRNL</sequence>
<dbReference type="InterPro" id="IPR006700">
    <property type="entry name" value="RsmE"/>
</dbReference>
<accession>A0ABP8H9M8</accession>
<name>A0ABP8H9M8_9BACT</name>
<evidence type="ECO:0000256" key="1">
    <source>
        <dbReference type="ARBA" id="ARBA00004496"/>
    </source>
</evidence>
<evidence type="ECO:0000259" key="11">
    <source>
        <dbReference type="Pfam" id="PF04452"/>
    </source>
</evidence>
<evidence type="ECO:0000256" key="8">
    <source>
        <dbReference type="ARBA" id="ARBA00025699"/>
    </source>
</evidence>
<evidence type="ECO:0000256" key="4">
    <source>
        <dbReference type="ARBA" id="ARBA00022552"/>
    </source>
</evidence>
<gene>
    <name evidence="13" type="ORF">GCM10023184_31550</name>
</gene>
<dbReference type="PANTHER" id="PTHR30027:SF3">
    <property type="entry name" value="16S RRNA (URACIL(1498)-N(3))-METHYLTRANSFERASE"/>
    <property type="match status" value="1"/>
</dbReference>
<feature type="domain" description="Ribosomal RNA small subunit methyltransferase E PUA-like" evidence="12">
    <location>
        <begin position="18"/>
        <end position="64"/>
    </location>
</feature>
<dbReference type="NCBIfam" id="TIGR00046">
    <property type="entry name" value="RsmE family RNA methyltransferase"/>
    <property type="match status" value="1"/>
</dbReference>
<dbReference type="InterPro" id="IPR029028">
    <property type="entry name" value="Alpha/beta_knot_MTases"/>
</dbReference>
<keyword evidence="5 10" id="KW-0489">Methyltransferase</keyword>
<keyword evidence="14" id="KW-1185">Reference proteome</keyword>
<evidence type="ECO:0000256" key="10">
    <source>
        <dbReference type="PIRNR" id="PIRNR015601"/>
    </source>
</evidence>
<dbReference type="RefSeq" id="WP_345256722.1">
    <property type="nucleotide sequence ID" value="NZ_BAABGY010000009.1"/>
</dbReference>
<keyword evidence="7 10" id="KW-0949">S-adenosyl-L-methionine</keyword>
<comment type="subcellular location">
    <subcellularLocation>
        <location evidence="1 10">Cytoplasm</location>
    </subcellularLocation>
</comment>
<evidence type="ECO:0000256" key="3">
    <source>
        <dbReference type="ARBA" id="ARBA00022490"/>
    </source>
</evidence>
<evidence type="ECO:0000256" key="5">
    <source>
        <dbReference type="ARBA" id="ARBA00022603"/>
    </source>
</evidence>
<dbReference type="InterPro" id="IPR046886">
    <property type="entry name" value="RsmE_MTase_dom"/>
</dbReference>
<comment type="similarity">
    <text evidence="2 10">Belongs to the RNA methyltransferase RsmE family.</text>
</comment>
<dbReference type="PIRSF" id="PIRSF015601">
    <property type="entry name" value="MTase_slr0722"/>
    <property type="match status" value="1"/>
</dbReference>
<dbReference type="InterPro" id="IPR046887">
    <property type="entry name" value="RsmE_PUA-like"/>
</dbReference>
<evidence type="ECO:0000256" key="6">
    <source>
        <dbReference type="ARBA" id="ARBA00022679"/>
    </source>
</evidence>
<keyword evidence="3 10" id="KW-0963">Cytoplasm</keyword>
<dbReference type="InterPro" id="IPR029026">
    <property type="entry name" value="tRNA_m1G_MTases_N"/>
</dbReference>
<organism evidence="13 14">
    <name type="scientific">Flaviaesturariibacter amylovorans</name>
    <dbReference type="NCBI Taxonomy" id="1084520"/>
    <lineage>
        <taxon>Bacteria</taxon>
        <taxon>Pseudomonadati</taxon>
        <taxon>Bacteroidota</taxon>
        <taxon>Chitinophagia</taxon>
        <taxon>Chitinophagales</taxon>
        <taxon>Chitinophagaceae</taxon>
        <taxon>Flaviaestuariibacter</taxon>
    </lineage>
</organism>
<keyword evidence="6 10" id="KW-0808">Transferase</keyword>
<comment type="function">
    <text evidence="8 10">Specifically methylates the N3 position of the uracil ring of uridine 1498 (m3U1498) in 16S rRNA. Acts on the fully assembled 30S ribosomal subunit.</text>
</comment>
<keyword evidence="4 10" id="KW-0698">rRNA processing</keyword>
<evidence type="ECO:0000256" key="2">
    <source>
        <dbReference type="ARBA" id="ARBA00005528"/>
    </source>
</evidence>
<dbReference type="SUPFAM" id="SSF88697">
    <property type="entry name" value="PUA domain-like"/>
    <property type="match status" value="1"/>
</dbReference>
<dbReference type="EC" id="2.1.1.193" evidence="10"/>
<protein>
    <recommendedName>
        <fullName evidence="10">Ribosomal RNA small subunit methyltransferase E</fullName>
        <ecNumber evidence="10">2.1.1.193</ecNumber>
    </recommendedName>
</protein>
<dbReference type="CDD" id="cd18084">
    <property type="entry name" value="RsmE-like"/>
    <property type="match status" value="1"/>
</dbReference>
<dbReference type="EMBL" id="BAABGY010000009">
    <property type="protein sequence ID" value="GAA4336313.1"/>
    <property type="molecule type" value="Genomic_DNA"/>
</dbReference>
<dbReference type="PANTHER" id="PTHR30027">
    <property type="entry name" value="RIBOSOMAL RNA SMALL SUBUNIT METHYLTRANSFERASE E"/>
    <property type="match status" value="1"/>
</dbReference>
<dbReference type="Pfam" id="PF04452">
    <property type="entry name" value="Methyltrans_RNA"/>
    <property type="match status" value="1"/>
</dbReference>
<proteinExistence type="inferred from homology"/>
<evidence type="ECO:0000313" key="14">
    <source>
        <dbReference type="Proteomes" id="UP001501725"/>
    </source>
</evidence>
<dbReference type="Pfam" id="PF20260">
    <property type="entry name" value="PUA_4"/>
    <property type="match status" value="1"/>
</dbReference>
<feature type="domain" description="Ribosomal RNA small subunit methyltransferase E methyltransferase" evidence="11">
    <location>
        <begin position="76"/>
        <end position="228"/>
    </location>
</feature>
<evidence type="ECO:0000256" key="9">
    <source>
        <dbReference type="ARBA" id="ARBA00047944"/>
    </source>
</evidence>
<evidence type="ECO:0000259" key="12">
    <source>
        <dbReference type="Pfam" id="PF20260"/>
    </source>
</evidence>
<dbReference type="InterPro" id="IPR015947">
    <property type="entry name" value="PUA-like_sf"/>
</dbReference>